<organism evidence="2 3">
    <name type="scientific">Stylosanthes scabra</name>
    <dbReference type="NCBI Taxonomy" id="79078"/>
    <lineage>
        <taxon>Eukaryota</taxon>
        <taxon>Viridiplantae</taxon>
        <taxon>Streptophyta</taxon>
        <taxon>Embryophyta</taxon>
        <taxon>Tracheophyta</taxon>
        <taxon>Spermatophyta</taxon>
        <taxon>Magnoliopsida</taxon>
        <taxon>eudicotyledons</taxon>
        <taxon>Gunneridae</taxon>
        <taxon>Pentapetalae</taxon>
        <taxon>rosids</taxon>
        <taxon>fabids</taxon>
        <taxon>Fabales</taxon>
        <taxon>Fabaceae</taxon>
        <taxon>Papilionoideae</taxon>
        <taxon>50 kb inversion clade</taxon>
        <taxon>dalbergioids sensu lato</taxon>
        <taxon>Dalbergieae</taxon>
        <taxon>Pterocarpus clade</taxon>
        <taxon>Stylosanthes</taxon>
    </lineage>
</organism>
<protein>
    <submittedName>
        <fullName evidence="2">Uncharacterized protein</fullName>
    </submittedName>
</protein>
<gene>
    <name evidence="2" type="ORF">PIB30_099646</name>
</gene>
<comment type="caution">
    <text evidence="2">The sequence shown here is derived from an EMBL/GenBank/DDBJ whole genome shotgun (WGS) entry which is preliminary data.</text>
</comment>
<evidence type="ECO:0000313" key="3">
    <source>
        <dbReference type="Proteomes" id="UP001341840"/>
    </source>
</evidence>
<reference evidence="2 3" key="1">
    <citation type="journal article" date="2023" name="Plants (Basel)">
        <title>Bridging the Gap: Combining Genomics and Transcriptomics Approaches to Understand Stylosanthes scabra, an Orphan Legume from the Brazilian Caatinga.</title>
        <authorList>
            <person name="Ferreira-Neto J.R.C."/>
            <person name="da Silva M.D."/>
            <person name="Binneck E."/>
            <person name="de Melo N.F."/>
            <person name="da Silva R.H."/>
            <person name="de Melo A.L.T.M."/>
            <person name="Pandolfi V."/>
            <person name="Bustamante F.O."/>
            <person name="Brasileiro-Vidal A.C."/>
            <person name="Benko-Iseppon A.M."/>
        </authorList>
    </citation>
    <scope>NUCLEOTIDE SEQUENCE [LARGE SCALE GENOMIC DNA]</scope>
    <source>
        <tissue evidence="2">Leaves</tissue>
    </source>
</reference>
<feature type="compositionally biased region" description="Basic and acidic residues" evidence="1">
    <location>
        <begin position="30"/>
        <end position="49"/>
    </location>
</feature>
<keyword evidence="3" id="KW-1185">Reference proteome</keyword>
<evidence type="ECO:0000256" key="1">
    <source>
        <dbReference type="SAM" id="MobiDB-lite"/>
    </source>
</evidence>
<name>A0ABU6UVU0_9FABA</name>
<dbReference type="EMBL" id="JASCZI010123519">
    <property type="protein sequence ID" value="MED6165450.1"/>
    <property type="molecule type" value="Genomic_DNA"/>
</dbReference>
<sequence length="173" mass="19778">MRGKHLGSKQTSQHPRIGVEVHAYAWKAHTSHDPESRLAKPKRDQDSSKPKSATHRRRSPRICVGSQQLTFEAYVGRAKRDSTLASPVQKPRICAEQQAHAWKASSMSKLSKTHLYALKQAYAWKRMKPRLSYEDPRINVEVHAYAWKHAGAALKFSKSHAYAWSPMHMRGKQ</sequence>
<dbReference type="Proteomes" id="UP001341840">
    <property type="component" value="Unassembled WGS sequence"/>
</dbReference>
<evidence type="ECO:0000313" key="2">
    <source>
        <dbReference type="EMBL" id="MED6165450.1"/>
    </source>
</evidence>
<feature type="non-terminal residue" evidence="2">
    <location>
        <position position="173"/>
    </location>
</feature>
<proteinExistence type="predicted"/>
<feature type="region of interest" description="Disordered" evidence="1">
    <location>
        <begin position="1"/>
        <end position="61"/>
    </location>
</feature>
<accession>A0ABU6UVU0</accession>